<proteinExistence type="predicted"/>
<dbReference type="PANTHER" id="PTHR34822:SF1">
    <property type="entry name" value="GRPB FAMILY PROTEIN"/>
    <property type="match status" value="1"/>
</dbReference>
<dbReference type="InterPro" id="IPR007344">
    <property type="entry name" value="GrpB/CoaE"/>
</dbReference>
<comment type="caution">
    <text evidence="1">The sequence shown here is derived from an EMBL/GenBank/DDBJ whole genome shotgun (WGS) entry which is preliminary data.</text>
</comment>
<gene>
    <name evidence="1" type="ORF">C7Y47_04405</name>
</gene>
<dbReference type="RefSeq" id="WP_142507655.1">
    <property type="nucleotide sequence ID" value="NZ_SADV01000003.1"/>
</dbReference>
<reference evidence="1 2" key="1">
    <citation type="submission" date="2018-03" db="EMBL/GenBank/DDBJ databases">
        <title>Aerobic endospore-forming bacteria genome sequencing and assembly.</title>
        <authorList>
            <person name="Cavalcante D.A."/>
            <person name="Driks A."/>
            <person name="Putonti C."/>
            <person name="De-Souza M.T."/>
        </authorList>
    </citation>
    <scope>NUCLEOTIDE SEQUENCE [LARGE SCALE GENOMIC DNA]</scope>
    <source>
        <strain evidence="1 2">SDF0037</strain>
    </source>
</reference>
<accession>A0A544USZ0</accession>
<dbReference type="PANTHER" id="PTHR34822">
    <property type="entry name" value="GRPB DOMAIN PROTEIN (AFU_ORTHOLOGUE AFUA_1G01530)"/>
    <property type="match status" value="1"/>
</dbReference>
<evidence type="ECO:0000313" key="2">
    <source>
        <dbReference type="Proteomes" id="UP000317944"/>
    </source>
</evidence>
<evidence type="ECO:0000313" key="1">
    <source>
        <dbReference type="EMBL" id="TQR36960.1"/>
    </source>
</evidence>
<dbReference type="AlphaFoldDB" id="A0A544USZ0"/>
<dbReference type="Gene3D" id="3.30.460.10">
    <property type="entry name" value="Beta Polymerase, domain 2"/>
    <property type="match status" value="1"/>
</dbReference>
<dbReference type="EMBL" id="SADV01000003">
    <property type="protein sequence ID" value="TQR36960.1"/>
    <property type="molecule type" value="Genomic_DNA"/>
</dbReference>
<dbReference type="SUPFAM" id="SSF81301">
    <property type="entry name" value="Nucleotidyltransferase"/>
    <property type="match status" value="1"/>
</dbReference>
<protein>
    <submittedName>
        <fullName evidence="1">GrpB family protein</fullName>
    </submittedName>
</protein>
<dbReference type="Proteomes" id="UP000317944">
    <property type="component" value="Unassembled WGS sequence"/>
</dbReference>
<name>A0A544USZ0_LYSSH</name>
<organism evidence="1 2">
    <name type="scientific">Lysinibacillus sphaericus</name>
    <name type="common">Bacillus sphaericus</name>
    <dbReference type="NCBI Taxonomy" id="1421"/>
    <lineage>
        <taxon>Bacteria</taxon>
        <taxon>Bacillati</taxon>
        <taxon>Bacillota</taxon>
        <taxon>Bacilli</taxon>
        <taxon>Bacillales</taxon>
        <taxon>Bacillaceae</taxon>
        <taxon>Lysinibacillus</taxon>
    </lineage>
</organism>
<dbReference type="InterPro" id="IPR043519">
    <property type="entry name" value="NT_sf"/>
</dbReference>
<dbReference type="Pfam" id="PF04229">
    <property type="entry name" value="GrpB"/>
    <property type="match status" value="1"/>
</dbReference>
<dbReference type="OrthoDB" id="9799092at2"/>
<sequence>MRIIKVVDHNHNWSNDYQKEERSIRAILQEELVNCFHIGSTSVPGLKAKPIIDILLVVNDIHKLESFSKQFQEIGYKVKGEFGITGRRYFRKGGDHRTHQIHAFQYNNIAEIERHLAFRDYLREHPEVCRQYGEIKSQLAKQYPNDIDGYCNGKDDFVKSVEKEAIKWHWSVR</sequence>